<dbReference type="Proteomes" id="UP000245884">
    <property type="component" value="Unassembled WGS sequence"/>
</dbReference>
<sequence>MILATLLALELLALMTASYAQAASLVAACRIGNNHCIFTPADSLLTTPVVIRDTVHKLVGMEKDKIEQGTYLFSPGAGGSIQVTCKKSAKLETFFWFFDQEPRLKGESTYAELGAAKDNTRTAQVRLGGLDPVYGETVERSTEVGIDVTVSCPP</sequence>
<organism evidence="2 3">
    <name type="scientific">Jaminaea rosea</name>
    <dbReference type="NCBI Taxonomy" id="1569628"/>
    <lineage>
        <taxon>Eukaryota</taxon>
        <taxon>Fungi</taxon>
        <taxon>Dikarya</taxon>
        <taxon>Basidiomycota</taxon>
        <taxon>Ustilaginomycotina</taxon>
        <taxon>Exobasidiomycetes</taxon>
        <taxon>Microstromatales</taxon>
        <taxon>Microstromatales incertae sedis</taxon>
        <taxon>Jaminaea</taxon>
    </lineage>
</organism>
<evidence type="ECO:0000256" key="1">
    <source>
        <dbReference type="SAM" id="SignalP"/>
    </source>
</evidence>
<dbReference type="EMBL" id="KZ819671">
    <property type="protein sequence ID" value="PWN26525.1"/>
    <property type="molecule type" value="Genomic_DNA"/>
</dbReference>
<gene>
    <name evidence="2" type="ORF">BDZ90DRAFT_40610</name>
</gene>
<feature type="signal peptide" evidence="1">
    <location>
        <begin position="1"/>
        <end position="22"/>
    </location>
</feature>
<name>A0A316UTV8_9BASI</name>
<reference evidence="2 3" key="1">
    <citation type="journal article" date="2018" name="Mol. Biol. Evol.">
        <title>Broad Genomic Sampling Reveals a Smut Pathogenic Ancestry of the Fungal Clade Ustilaginomycotina.</title>
        <authorList>
            <person name="Kijpornyongpan T."/>
            <person name="Mondo S.J."/>
            <person name="Barry K."/>
            <person name="Sandor L."/>
            <person name="Lee J."/>
            <person name="Lipzen A."/>
            <person name="Pangilinan J."/>
            <person name="LaButti K."/>
            <person name="Hainaut M."/>
            <person name="Henrissat B."/>
            <person name="Grigoriev I.V."/>
            <person name="Spatafora J.W."/>
            <person name="Aime M.C."/>
        </authorList>
    </citation>
    <scope>NUCLEOTIDE SEQUENCE [LARGE SCALE GENOMIC DNA]</scope>
    <source>
        <strain evidence="2 3">MCA 5214</strain>
    </source>
</reference>
<accession>A0A316UTV8</accession>
<proteinExistence type="predicted"/>
<keyword evidence="3" id="KW-1185">Reference proteome</keyword>
<evidence type="ECO:0000313" key="3">
    <source>
        <dbReference type="Proteomes" id="UP000245884"/>
    </source>
</evidence>
<dbReference type="AlphaFoldDB" id="A0A316UTV8"/>
<dbReference type="GeneID" id="37031389"/>
<keyword evidence="1" id="KW-0732">Signal</keyword>
<protein>
    <submittedName>
        <fullName evidence="2">Uncharacterized protein</fullName>
    </submittedName>
</protein>
<evidence type="ECO:0000313" key="2">
    <source>
        <dbReference type="EMBL" id="PWN26525.1"/>
    </source>
</evidence>
<dbReference type="RefSeq" id="XP_025361137.1">
    <property type="nucleotide sequence ID" value="XM_025509566.1"/>
</dbReference>
<feature type="chain" id="PRO_5016345962" evidence="1">
    <location>
        <begin position="23"/>
        <end position="154"/>
    </location>
</feature>